<evidence type="ECO:0000313" key="13">
    <source>
        <dbReference type="EMBL" id="RUR20907.1"/>
    </source>
</evidence>
<dbReference type="RefSeq" id="WP_110143431.1">
    <property type="nucleotide sequence ID" value="NZ_QHJG01000026.1"/>
</dbReference>
<dbReference type="NCBIfam" id="TIGR01348">
    <property type="entry name" value="PDHac_trf_long"/>
    <property type="match status" value="1"/>
</dbReference>
<keyword evidence="5 9" id="KW-0450">Lipoyl</keyword>
<dbReference type="FunFam" id="2.40.50.100:FF:000009">
    <property type="entry name" value="Acetyltransferase component of pyruvate dehydrogenase complex"/>
    <property type="match status" value="2"/>
</dbReference>
<evidence type="ECO:0000256" key="1">
    <source>
        <dbReference type="ARBA" id="ARBA00007317"/>
    </source>
</evidence>
<dbReference type="FunFam" id="4.10.320.10:FF:000003">
    <property type="entry name" value="Acetyltransferase component of pyruvate dehydrogenase complex"/>
    <property type="match status" value="1"/>
</dbReference>
<dbReference type="GO" id="GO:0004742">
    <property type="term" value="F:dihydrolipoyllysine-residue acetyltransferase activity"/>
    <property type="evidence" value="ECO:0007669"/>
    <property type="project" value="UniProtKB-UniRule"/>
</dbReference>
<dbReference type="InterPro" id="IPR036625">
    <property type="entry name" value="E3-bd_dom_sf"/>
</dbReference>
<organism evidence="12 14">
    <name type="scientific">Legionella qingyii</name>
    <dbReference type="NCBI Taxonomy" id="2184757"/>
    <lineage>
        <taxon>Bacteria</taxon>
        <taxon>Pseudomonadati</taxon>
        <taxon>Pseudomonadota</taxon>
        <taxon>Gammaproteobacteria</taxon>
        <taxon>Legionellales</taxon>
        <taxon>Legionellaceae</taxon>
        <taxon>Legionella</taxon>
    </lineage>
</organism>
<dbReference type="Gene3D" id="2.40.50.100">
    <property type="match status" value="2"/>
</dbReference>
<dbReference type="SUPFAM" id="SSF52777">
    <property type="entry name" value="CoA-dependent acyltransferases"/>
    <property type="match status" value="1"/>
</dbReference>
<evidence type="ECO:0000256" key="3">
    <source>
        <dbReference type="ARBA" id="ARBA00022679"/>
    </source>
</evidence>
<dbReference type="PANTHER" id="PTHR43178:SF2">
    <property type="entry name" value="DIHYDROLIPOYLLYSINE-RESIDUE ACETYLTRANSFERASE COMPONENT OF PYRUVATE DEHYDROGENASE COMPLEX"/>
    <property type="match status" value="1"/>
</dbReference>
<dbReference type="Proteomes" id="UP000287374">
    <property type="component" value="Unassembled WGS sequence"/>
</dbReference>
<dbReference type="PANTHER" id="PTHR43178">
    <property type="entry name" value="DIHYDROLIPOAMIDE ACETYLTRANSFERASE COMPONENT OF PYRUVATE DEHYDROGENASE COMPLEX"/>
    <property type="match status" value="1"/>
</dbReference>
<keyword evidence="3 9" id="KW-0808">Transferase</keyword>
<dbReference type="PROSITE" id="PS50968">
    <property type="entry name" value="BIOTINYL_LIPOYL"/>
    <property type="match status" value="2"/>
</dbReference>
<name>A0A317U0K4_9GAMM</name>
<comment type="function">
    <text evidence="7">The pyruvate dehydrogenase complex catalyzes the overall conversion of pyruvate to acetyl-CoA and CO(2). It contains multiple copies of three enzymatic components: pyruvate dehydrogenase (E1), dihydrolipoamide acetyltransferase (E2) and lipoamide dehydrogenase (E3).</text>
</comment>
<dbReference type="OrthoDB" id="9805770at2"/>
<dbReference type="GO" id="GO:0006086">
    <property type="term" value="P:pyruvate decarboxylation to acetyl-CoA"/>
    <property type="evidence" value="ECO:0007669"/>
    <property type="project" value="UniProtKB-UniRule"/>
</dbReference>
<evidence type="ECO:0000259" key="10">
    <source>
        <dbReference type="PROSITE" id="PS50968"/>
    </source>
</evidence>
<evidence type="ECO:0000256" key="2">
    <source>
        <dbReference type="ARBA" id="ARBA00011484"/>
    </source>
</evidence>
<dbReference type="SUPFAM" id="SSF47005">
    <property type="entry name" value="Peripheral subunit-binding domain of 2-oxo acid dehydrogenase complex"/>
    <property type="match status" value="1"/>
</dbReference>
<evidence type="ECO:0000256" key="6">
    <source>
        <dbReference type="ARBA" id="ARBA00023315"/>
    </source>
</evidence>
<evidence type="ECO:0000256" key="8">
    <source>
        <dbReference type="ARBA" id="ARBA00048370"/>
    </source>
</evidence>
<dbReference type="Gene3D" id="3.30.559.10">
    <property type="entry name" value="Chloramphenicol acetyltransferase-like domain"/>
    <property type="match status" value="1"/>
</dbReference>
<dbReference type="GO" id="GO:0031405">
    <property type="term" value="F:lipoic acid binding"/>
    <property type="evidence" value="ECO:0007669"/>
    <property type="project" value="TreeGrafter"/>
</dbReference>
<reference evidence="13 15" key="2">
    <citation type="submission" date="2018-12" db="EMBL/GenBank/DDBJ databases">
        <title>Legionella sp,whole genome shotgun sequence.</title>
        <authorList>
            <person name="Wu H."/>
        </authorList>
    </citation>
    <scope>NUCLEOTIDE SEQUENCE [LARGE SCALE GENOMIC DNA]</scope>
    <source>
        <strain evidence="13">Km489</strain>
        <strain evidence="15">km489</strain>
    </source>
</reference>
<evidence type="ECO:0000259" key="11">
    <source>
        <dbReference type="PROSITE" id="PS51826"/>
    </source>
</evidence>
<evidence type="ECO:0000313" key="14">
    <source>
        <dbReference type="Proteomes" id="UP000247152"/>
    </source>
</evidence>
<dbReference type="CDD" id="cd06849">
    <property type="entry name" value="lipoyl_domain"/>
    <property type="match status" value="2"/>
</dbReference>
<comment type="caution">
    <text evidence="12">The sequence shown here is derived from an EMBL/GenBank/DDBJ whole genome shotgun (WGS) entry which is preliminary data.</text>
</comment>
<proteinExistence type="inferred from homology"/>
<dbReference type="Pfam" id="PF00364">
    <property type="entry name" value="Biotin_lipoyl"/>
    <property type="match status" value="2"/>
</dbReference>
<dbReference type="Gene3D" id="4.10.320.10">
    <property type="entry name" value="E3-binding domain"/>
    <property type="match status" value="1"/>
</dbReference>
<accession>A0A317U0K4</accession>
<dbReference type="GO" id="GO:0045254">
    <property type="term" value="C:pyruvate dehydrogenase complex"/>
    <property type="evidence" value="ECO:0007669"/>
    <property type="project" value="UniProtKB-UniRule"/>
</dbReference>
<dbReference type="InterPro" id="IPR001078">
    <property type="entry name" value="2-oxoacid_DH_actylTfrase"/>
</dbReference>
<evidence type="ECO:0000256" key="7">
    <source>
        <dbReference type="ARBA" id="ARBA00025211"/>
    </source>
</evidence>
<dbReference type="EC" id="2.3.1.12" evidence="9"/>
<dbReference type="AlphaFoldDB" id="A0A317U0K4"/>
<dbReference type="EMBL" id="QHJG01000026">
    <property type="protein sequence ID" value="PWY54889.1"/>
    <property type="molecule type" value="Genomic_DNA"/>
</dbReference>
<sequence>MSNEIEVKIPDIGGATQVDVIEIMVQVGDQVEVDTPLVTLESDKASMEIPSPVAGKVTKLNIKVGDKVSEGDVILFATIEEKANIEKENEIQAQASKIEPVNVEKNEPMVSQEKKSEQVKEVKIPDIGGASHVDVIEVMVEVGEQIEVDTPLITLESDKASMEIPSPVSGKVTKLNVKVGDKVSEGDLILLVATENGSQAEEKIAPAAEQKPASSPETSSAIEFNKIEATSQQPVLTEQVDSSKLIAAGPAVRRLAREFGVNLAEVKGSGRKDRITKEDVQAYVKRRLSEQPNQGSFGIPPNPVIDFSQFGDIETKPLNKIKRLTGVNVHRSWITIPHVTQFDAADITNVEAFRKSESEHAKEKGYKLTLLAFVCAVVSKALKTFPQFNASLDATGANLIYKKYCNIGIAVETPNGLVVPVIKNVDKLTVAEIAAEMTRLSTKARDKGLMPTDMSGGCFTISSLGGIGGTAFTPIVNSPEVAILGLSRSEIKPVYENGTFQPRLMLPLSLSYDHRVIDGAEAARFTRFICDCLSDIRRILL</sequence>
<dbReference type="Proteomes" id="UP000247152">
    <property type="component" value="Unassembled WGS sequence"/>
</dbReference>
<evidence type="ECO:0000313" key="12">
    <source>
        <dbReference type="EMBL" id="PWY54889.1"/>
    </source>
</evidence>
<dbReference type="Pfam" id="PF00198">
    <property type="entry name" value="2-oxoacid_dh"/>
    <property type="match status" value="1"/>
</dbReference>
<dbReference type="PROSITE" id="PS51826">
    <property type="entry name" value="PSBD"/>
    <property type="match status" value="1"/>
</dbReference>
<gene>
    <name evidence="12" type="primary">aceF</name>
    <name evidence="12" type="ORF">DGG96_14830</name>
    <name evidence="13" type="ORF">ELY20_13960</name>
</gene>
<evidence type="ECO:0000256" key="9">
    <source>
        <dbReference type="RuleBase" id="RU361137"/>
    </source>
</evidence>
<feature type="domain" description="Lipoyl-binding" evidence="10">
    <location>
        <begin position="119"/>
        <end position="193"/>
    </location>
</feature>
<feature type="domain" description="Peripheral subunit-binding (PSBD)" evidence="11">
    <location>
        <begin position="247"/>
        <end position="284"/>
    </location>
</feature>
<evidence type="ECO:0000256" key="4">
    <source>
        <dbReference type="ARBA" id="ARBA00022737"/>
    </source>
</evidence>
<dbReference type="InterPro" id="IPR023213">
    <property type="entry name" value="CAT-like_dom_sf"/>
</dbReference>
<dbReference type="EMBL" id="RZGX01000021">
    <property type="protein sequence ID" value="RUR20907.1"/>
    <property type="molecule type" value="Genomic_DNA"/>
</dbReference>
<protein>
    <recommendedName>
        <fullName evidence="9">Acetyltransferase component of pyruvate dehydrogenase complex</fullName>
        <ecNumber evidence="9">2.3.1.12</ecNumber>
    </recommendedName>
</protein>
<dbReference type="InterPro" id="IPR011053">
    <property type="entry name" value="Single_hybrid_motif"/>
</dbReference>
<dbReference type="Pfam" id="PF02817">
    <property type="entry name" value="E3_binding"/>
    <property type="match status" value="1"/>
</dbReference>
<dbReference type="InterPro" id="IPR003016">
    <property type="entry name" value="2-oxoA_DH_lipoyl-BS"/>
</dbReference>
<keyword evidence="6 9" id="KW-0012">Acyltransferase</keyword>
<reference evidence="12 14" key="1">
    <citation type="submission" date="2018-05" db="EMBL/GenBank/DDBJ databases">
        <title>Legionella qingyii sp.nov., whole genome shotgun sequence.</title>
        <authorList>
            <person name="Wu H."/>
            <person name="Zhu Q."/>
            <person name="Hu C."/>
        </authorList>
    </citation>
    <scope>NUCLEOTIDE SEQUENCE [LARGE SCALE GENOMIC DNA]</scope>
    <source>
        <strain evidence="12 14">HEB18</strain>
    </source>
</reference>
<evidence type="ECO:0000256" key="5">
    <source>
        <dbReference type="ARBA" id="ARBA00022823"/>
    </source>
</evidence>
<keyword evidence="15" id="KW-1185">Reference proteome</keyword>
<dbReference type="InterPro" id="IPR006256">
    <property type="entry name" value="AcTrfase_Pyrv_DH_cplx"/>
</dbReference>
<dbReference type="GO" id="GO:0005737">
    <property type="term" value="C:cytoplasm"/>
    <property type="evidence" value="ECO:0007669"/>
    <property type="project" value="TreeGrafter"/>
</dbReference>
<dbReference type="SUPFAM" id="SSF51230">
    <property type="entry name" value="Single hybrid motif"/>
    <property type="match status" value="2"/>
</dbReference>
<keyword evidence="4" id="KW-0677">Repeat</keyword>
<comment type="subunit">
    <text evidence="2 9">Forms a 24-polypeptide structural core with octahedral symmetry.</text>
</comment>
<dbReference type="InterPro" id="IPR004167">
    <property type="entry name" value="PSBD"/>
</dbReference>
<dbReference type="FunFam" id="3.30.559.10:FF:000004">
    <property type="entry name" value="Acetyltransferase component of pyruvate dehydrogenase complex"/>
    <property type="match status" value="1"/>
</dbReference>
<comment type="catalytic activity">
    <reaction evidence="8 9">
        <text>N(6)-[(R)-dihydrolipoyl]-L-lysyl-[protein] + acetyl-CoA = N(6)-[(R)-S(8)-acetyldihydrolipoyl]-L-lysyl-[protein] + CoA</text>
        <dbReference type="Rhea" id="RHEA:17017"/>
        <dbReference type="Rhea" id="RHEA-COMP:10475"/>
        <dbReference type="Rhea" id="RHEA-COMP:10478"/>
        <dbReference type="ChEBI" id="CHEBI:57287"/>
        <dbReference type="ChEBI" id="CHEBI:57288"/>
        <dbReference type="ChEBI" id="CHEBI:83100"/>
        <dbReference type="ChEBI" id="CHEBI:83111"/>
        <dbReference type="EC" id="2.3.1.12"/>
    </reaction>
</comment>
<feature type="domain" description="Lipoyl-binding" evidence="10">
    <location>
        <begin position="4"/>
        <end position="80"/>
    </location>
</feature>
<dbReference type="InterPro" id="IPR050743">
    <property type="entry name" value="2-oxoacid_DH_E2_comp"/>
</dbReference>
<comment type="cofactor">
    <cofactor evidence="9">
        <name>(R)-lipoate</name>
        <dbReference type="ChEBI" id="CHEBI:83088"/>
    </cofactor>
    <text evidence="9">Binds 2 lipoyl cofactors covalently.</text>
</comment>
<comment type="similarity">
    <text evidence="1 9">Belongs to the 2-oxoacid dehydrogenase family.</text>
</comment>
<dbReference type="InterPro" id="IPR000089">
    <property type="entry name" value="Biotin_lipoyl"/>
</dbReference>
<dbReference type="PROSITE" id="PS00189">
    <property type="entry name" value="LIPOYL"/>
    <property type="match status" value="2"/>
</dbReference>
<evidence type="ECO:0000313" key="15">
    <source>
        <dbReference type="Proteomes" id="UP000287374"/>
    </source>
</evidence>